<feature type="compositionally biased region" description="Polar residues" evidence="1">
    <location>
        <begin position="37"/>
        <end position="58"/>
    </location>
</feature>
<accession>A0AAV9RXN2</accession>
<feature type="region of interest" description="Disordered" evidence="1">
    <location>
        <begin position="70"/>
        <end position="105"/>
    </location>
</feature>
<dbReference type="EMBL" id="JAHHUM010001189">
    <property type="protein sequence ID" value="KAK5613776.1"/>
    <property type="molecule type" value="Genomic_DNA"/>
</dbReference>
<sequence length="226" mass="23474">MSDYESDDPAGSLQDLFLGPRPPAAAYARRSSRLASQLITPSPSSQLRKSGINPGSDQDASQLALVADILSHDSPPPPSMGKCRCKNSNPPAKTRRGCSSSTLASAMSLPGPSTAALASLLDPPAASSSSTPAVPASFISSMDLLQRSITSLTHHLMDFSAEHATSAVLPPSAPPNAQSVAQPAARPLPSAFTLANARPGSLLGSPYVPFMPTYHPDFAQKSFRVK</sequence>
<dbReference type="AlphaFoldDB" id="A0AAV9RXN2"/>
<evidence type="ECO:0000313" key="3">
    <source>
        <dbReference type="Proteomes" id="UP001311232"/>
    </source>
</evidence>
<keyword evidence="3" id="KW-1185">Reference proteome</keyword>
<protein>
    <submittedName>
        <fullName evidence="2">Uncharacterized protein</fullName>
    </submittedName>
</protein>
<feature type="region of interest" description="Disordered" evidence="1">
    <location>
        <begin position="1"/>
        <end position="20"/>
    </location>
</feature>
<organism evidence="2 3">
    <name type="scientific">Crenichthys baileyi</name>
    <name type="common">White River springfish</name>
    <dbReference type="NCBI Taxonomy" id="28760"/>
    <lineage>
        <taxon>Eukaryota</taxon>
        <taxon>Metazoa</taxon>
        <taxon>Chordata</taxon>
        <taxon>Craniata</taxon>
        <taxon>Vertebrata</taxon>
        <taxon>Euteleostomi</taxon>
        <taxon>Actinopterygii</taxon>
        <taxon>Neopterygii</taxon>
        <taxon>Teleostei</taxon>
        <taxon>Neoteleostei</taxon>
        <taxon>Acanthomorphata</taxon>
        <taxon>Ovalentaria</taxon>
        <taxon>Atherinomorphae</taxon>
        <taxon>Cyprinodontiformes</taxon>
        <taxon>Goodeidae</taxon>
        <taxon>Crenichthys</taxon>
    </lineage>
</organism>
<feature type="compositionally biased region" description="Low complexity" evidence="1">
    <location>
        <begin position="27"/>
        <end position="36"/>
    </location>
</feature>
<feature type="region of interest" description="Disordered" evidence="1">
    <location>
        <begin position="27"/>
        <end position="58"/>
    </location>
</feature>
<proteinExistence type="predicted"/>
<feature type="compositionally biased region" description="Polar residues" evidence="1">
    <location>
        <begin position="86"/>
        <end position="105"/>
    </location>
</feature>
<dbReference type="Proteomes" id="UP001311232">
    <property type="component" value="Unassembled WGS sequence"/>
</dbReference>
<comment type="caution">
    <text evidence="2">The sequence shown here is derived from an EMBL/GenBank/DDBJ whole genome shotgun (WGS) entry which is preliminary data.</text>
</comment>
<reference evidence="2 3" key="1">
    <citation type="submission" date="2021-06" db="EMBL/GenBank/DDBJ databases">
        <authorList>
            <person name="Palmer J.M."/>
        </authorList>
    </citation>
    <scope>NUCLEOTIDE SEQUENCE [LARGE SCALE GENOMIC DNA]</scope>
    <source>
        <strain evidence="2 3">MEX-2019</strain>
        <tissue evidence="2">Muscle</tissue>
    </source>
</reference>
<evidence type="ECO:0000313" key="2">
    <source>
        <dbReference type="EMBL" id="KAK5613776.1"/>
    </source>
</evidence>
<name>A0AAV9RXN2_9TELE</name>
<evidence type="ECO:0000256" key="1">
    <source>
        <dbReference type="SAM" id="MobiDB-lite"/>
    </source>
</evidence>
<gene>
    <name evidence="2" type="ORF">CRENBAI_016315</name>
</gene>